<gene>
    <name evidence="1" type="ORF">CUZ56_01204</name>
</gene>
<evidence type="ECO:0000313" key="2">
    <source>
        <dbReference type="Proteomes" id="UP000286947"/>
    </source>
</evidence>
<dbReference type="AlphaFoldDB" id="A0A433SET6"/>
<sequence>MGLDLYLYTQSKPGAQLGEQLPRVEVAYFRKFNALIKWVDTHVQKVTNCEDIMLDQNHLQTLLQTLEQLTGQNCEHHFPTTEGFFFGSTQYDAWYWQDVGRLKKVLKKLLRETDFGKSVIYFYAWW</sequence>
<evidence type="ECO:0000313" key="1">
    <source>
        <dbReference type="EMBL" id="RUS67261.1"/>
    </source>
</evidence>
<keyword evidence="2" id="KW-1185">Reference proteome</keyword>
<dbReference type="Proteomes" id="UP000286947">
    <property type="component" value="Unassembled WGS sequence"/>
</dbReference>
<protein>
    <submittedName>
        <fullName evidence="1">Uncharacterized protein</fullName>
    </submittedName>
</protein>
<accession>A0A433SET6</accession>
<comment type="caution">
    <text evidence="1">The sequence shown here is derived from an EMBL/GenBank/DDBJ whole genome shotgun (WGS) entry which is preliminary data.</text>
</comment>
<organism evidence="1 2">
    <name type="scientific">Saezia sanguinis</name>
    <dbReference type="NCBI Taxonomy" id="1965230"/>
    <lineage>
        <taxon>Bacteria</taxon>
        <taxon>Pseudomonadati</taxon>
        <taxon>Pseudomonadota</taxon>
        <taxon>Betaproteobacteria</taxon>
        <taxon>Burkholderiales</taxon>
        <taxon>Saeziaceae</taxon>
        <taxon>Saezia</taxon>
    </lineage>
</organism>
<dbReference type="EMBL" id="PQSP01000002">
    <property type="protein sequence ID" value="RUS67261.1"/>
    <property type="molecule type" value="Genomic_DNA"/>
</dbReference>
<proteinExistence type="predicted"/>
<reference evidence="1 2" key="1">
    <citation type="submission" date="2018-01" db="EMBL/GenBank/DDBJ databases">
        <title>Saezia sanguinis gen. nov., sp. nov., in the order Burkholderiales isolated from human blood.</title>
        <authorList>
            <person name="Medina-Pascual M.J."/>
            <person name="Valdezate S."/>
            <person name="Monzon S."/>
            <person name="Cuesta I."/>
            <person name="Carrasco G."/>
            <person name="Villalon P."/>
            <person name="Saez-Nieto J.A."/>
        </authorList>
    </citation>
    <scope>NUCLEOTIDE SEQUENCE [LARGE SCALE GENOMIC DNA]</scope>
    <source>
        <strain evidence="1 2">CNM695-12</strain>
    </source>
</reference>
<name>A0A433SET6_9BURK</name>